<dbReference type="InterPro" id="IPR036857">
    <property type="entry name" value="Thyroglobulin_1_sf"/>
</dbReference>
<feature type="domain" description="Thyroglobulin type-1" evidence="6">
    <location>
        <begin position="99"/>
        <end position="155"/>
    </location>
</feature>
<dbReference type="PANTHER" id="PTHR12352:SF3">
    <property type="entry name" value="NIDOGEN-2"/>
    <property type="match status" value="1"/>
</dbReference>
<dbReference type="InterPro" id="IPR051950">
    <property type="entry name" value="Dev_reg/Prot_inhib"/>
</dbReference>
<dbReference type="Gene3D" id="4.10.800.10">
    <property type="entry name" value="Thyroglobulin type-1"/>
    <property type="match status" value="2"/>
</dbReference>
<dbReference type="InterPro" id="IPR000716">
    <property type="entry name" value="Thyroglobulin_1"/>
</dbReference>
<dbReference type="SUPFAM" id="SSF57610">
    <property type="entry name" value="Thyroglobulin type-1 domain"/>
    <property type="match status" value="3"/>
</dbReference>
<dbReference type="PROSITE" id="PS51162">
    <property type="entry name" value="THYROGLOBULIN_1_2"/>
    <property type="match status" value="2"/>
</dbReference>
<feature type="domain" description="Thyroglobulin type-1" evidence="6">
    <location>
        <begin position="27"/>
        <end position="98"/>
    </location>
</feature>
<comment type="subcellular location">
    <subcellularLocation>
        <location evidence="1">Secreted</location>
    </subcellularLocation>
</comment>
<keyword evidence="2" id="KW-0964">Secreted</keyword>
<dbReference type="Pfam" id="PF00086">
    <property type="entry name" value="Thyroglobulin_1"/>
    <property type="match status" value="2"/>
</dbReference>
<sequence>QCWCVDEEGEYIPESLSSRSLSLPQCPTRCQRAEAHSLLSDWMKASDITTSPRYHPQCEQDGRFSVLQIGGAAGWCVNPLTGEMLRTATRSATGELTCPSWCELQGLQCRPDGSFSPLQCDVTSCWCVSEDGQEVAGTRTLRQTGHTLLCDRPLCPAPNITHGALLCLPAAAGRQSCDLICHHGYQNSLPVSSFLCGAESHQWEGNDRPLSGACQ</sequence>
<evidence type="ECO:0000259" key="6">
    <source>
        <dbReference type="PROSITE" id="PS51162"/>
    </source>
</evidence>
<dbReference type="CDD" id="cd00191">
    <property type="entry name" value="TY"/>
    <property type="match status" value="1"/>
</dbReference>
<evidence type="ECO:0000256" key="4">
    <source>
        <dbReference type="ARBA" id="ARBA00023157"/>
    </source>
</evidence>
<accession>A0ABV0VKT3</accession>
<keyword evidence="3" id="KW-0677">Repeat</keyword>
<organism evidence="7 8">
    <name type="scientific">Ilyodon furcidens</name>
    <name type="common">goldbreast splitfin</name>
    <dbReference type="NCBI Taxonomy" id="33524"/>
    <lineage>
        <taxon>Eukaryota</taxon>
        <taxon>Metazoa</taxon>
        <taxon>Chordata</taxon>
        <taxon>Craniata</taxon>
        <taxon>Vertebrata</taxon>
        <taxon>Euteleostomi</taxon>
        <taxon>Actinopterygii</taxon>
        <taxon>Neopterygii</taxon>
        <taxon>Teleostei</taxon>
        <taxon>Neoteleostei</taxon>
        <taxon>Acanthomorphata</taxon>
        <taxon>Ovalentaria</taxon>
        <taxon>Atherinomorphae</taxon>
        <taxon>Cyprinodontiformes</taxon>
        <taxon>Goodeidae</taxon>
        <taxon>Ilyodon</taxon>
    </lineage>
</organism>
<feature type="non-terminal residue" evidence="7">
    <location>
        <position position="1"/>
    </location>
</feature>
<keyword evidence="8" id="KW-1185">Reference proteome</keyword>
<dbReference type="PANTHER" id="PTHR12352">
    <property type="entry name" value="SECRETED MODULAR CALCIUM-BINDING PROTEIN"/>
    <property type="match status" value="1"/>
</dbReference>
<dbReference type="Proteomes" id="UP001482620">
    <property type="component" value="Unassembled WGS sequence"/>
</dbReference>
<name>A0ABV0VKT3_9TELE</name>
<keyword evidence="4" id="KW-1015">Disulfide bond</keyword>
<comment type="caution">
    <text evidence="7">The sequence shown here is derived from an EMBL/GenBank/DDBJ whole genome shotgun (WGS) entry which is preliminary data.</text>
</comment>
<reference evidence="7 8" key="1">
    <citation type="submission" date="2021-06" db="EMBL/GenBank/DDBJ databases">
        <authorList>
            <person name="Palmer J.M."/>
        </authorList>
    </citation>
    <scope>NUCLEOTIDE SEQUENCE [LARGE SCALE GENOMIC DNA]</scope>
    <source>
        <strain evidence="8">if_2019</strain>
        <tissue evidence="7">Muscle</tissue>
    </source>
</reference>
<proteinExistence type="predicted"/>
<evidence type="ECO:0000313" key="8">
    <source>
        <dbReference type="Proteomes" id="UP001482620"/>
    </source>
</evidence>
<evidence type="ECO:0000313" key="7">
    <source>
        <dbReference type="EMBL" id="MEQ2257337.1"/>
    </source>
</evidence>
<dbReference type="SMART" id="SM00211">
    <property type="entry name" value="TY"/>
    <property type="match status" value="3"/>
</dbReference>
<evidence type="ECO:0000256" key="2">
    <source>
        <dbReference type="ARBA" id="ARBA00022525"/>
    </source>
</evidence>
<comment type="caution">
    <text evidence="5">Lacks conserved residue(s) required for the propagation of feature annotation.</text>
</comment>
<evidence type="ECO:0000256" key="1">
    <source>
        <dbReference type="ARBA" id="ARBA00004613"/>
    </source>
</evidence>
<protein>
    <recommendedName>
        <fullName evidence="6">Thyroglobulin type-1 domain-containing protein</fullName>
    </recommendedName>
</protein>
<gene>
    <name evidence="7" type="ORF">ILYODFUR_033864</name>
</gene>
<feature type="non-terminal residue" evidence="7">
    <location>
        <position position="215"/>
    </location>
</feature>
<dbReference type="EMBL" id="JAHRIQ010110180">
    <property type="protein sequence ID" value="MEQ2257337.1"/>
    <property type="molecule type" value="Genomic_DNA"/>
</dbReference>
<evidence type="ECO:0000256" key="5">
    <source>
        <dbReference type="PROSITE-ProRule" id="PRU00500"/>
    </source>
</evidence>
<evidence type="ECO:0000256" key="3">
    <source>
        <dbReference type="ARBA" id="ARBA00022737"/>
    </source>
</evidence>